<dbReference type="AlphaFoldDB" id="A0A845BEI1"/>
<protein>
    <submittedName>
        <fullName evidence="1">Glycosyltransferase</fullName>
    </submittedName>
</protein>
<dbReference type="PANTHER" id="PTHR12526:SF636">
    <property type="entry name" value="BLL3647 PROTEIN"/>
    <property type="match status" value="1"/>
</dbReference>
<dbReference type="Proteomes" id="UP000460715">
    <property type="component" value="Unassembled WGS sequence"/>
</dbReference>
<dbReference type="Pfam" id="PF13692">
    <property type="entry name" value="Glyco_trans_1_4"/>
    <property type="match status" value="1"/>
</dbReference>
<comment type="caution">
    <text evidence="1">The sequence shown here is derived from an EMBL/GenBank/DDBJ whole genome shotgun (WGS) entry which is preliminary data.</text>
</comment>
<dbReference type="PANTHER" id="PTHR12526">
    <property type="entry name" value="GLYCOSYLTRANSFERASE"/>
    <property type="match status" value="1"/>
</dbReference>
<dbReference type="EMBL" id="SNVJ01000018">
    <property type="protein sequence ID" value="MXP65198.1"/>
    <property type="molecule type" value="Genomic_DNA"/>
</dbReference>
<organism evidence="1 2">
    <name type="scientific">Teichococcus coralli</name>
    <dbReference type="NCBI Taxonomy" id="2545983"/>
    <lineage>
        <taxon>Bacteria</taxon>
        <taxon>Pseudomonadati</taxon>
        <taxon>Pseudomonadota</taxon>
        <taxon>Alphaproteobacteria</taxon>
        <taxon>Acetobacterales</taxon>
        <taxon>Roseomonadaceae</taxon>
        <taxon>Roseomonas</taxon>
    </lineage>
</organism>
<dbReference type="CDD" id="cd03801">
    <property type="entry name" value="GT4_PimA-like"/>
    <property type="match status" value="1"/>
</dbReference>
<dbReference type="GO" id="GO:0016757">
    <property type="term" value="F:glycosyltransferase activity"/>
    <property type="evidence" value="ECO:0007669"/>
    <property type="project" value="TreeGrafter"/>
</dbReference>
<sequence>MRDQAQAFRWIAPESRVLHQIGNNRGHLFVLEALRLFPGVVTIHDIGLFYLYELEARGIDPMLAQMMHSSPRLAAVYGRHWKRMGMKTAANYALFDMQRELLARSTGVIVHSHFAKAKLQALYGAEATRHVSVIPHFAPPAEMPERAVARQKLGLPADAFIVATSGFATRAKRFDWMMEALEQVLAEGVELIWIHAGEERPHEYDVSSQLERYPLLRERTRITGYVDEDALNAYISACDLLLNLRFPSVGESSGTLARALAAGRCCVVSDTAAYRELPREAVVHLPVLDQVRSLACAVSALHRDRELLHAFGANARRYAETELNIASVARRYRDVIEESQGRAVARPGLLPPRAKTNSVLVLDGGADLSPQRLAAALGEVTGSCSLLLKFSSMQEIIASSLGDAPLLARLLPEHVALADVRILAPEDAANSNDPSQDVLPPELAGRGGILLRLEVAGSAA</sequence>
<gene>
    <name evidence="1" type="ORF">E0493_17775</name>
</gene>
<dbReference type="Gene3D" id="3.40.50.2000">
    <property type="entry name" value="Glycogen Phosphorylase B"/>
    <property type="match status" value="2"/>
</dbReference>
<proteinExistence type="predicted"/>
<reference evidence="1 2" key="1">
    <citation type="submission" date="2019-03" db="EMBL/GenBank/DDBJ databases">
        <title>Roseomonas sp. a novel Roseomonas species isolated from Sea whip Gorgonian.</title>
        <authorList>
            <person name="Li F."/>
            <person name="Pan X."/>
            <person name="Huang S."/>
            <person name="Li Z."/>
            <person name="Meng B."/>
        </authorList>
    </citation>
    <scope>NUCLEOTIDE SEQUENCE [LARGE SCALE GENOMIC DNA]</scope>
    <source>
        <strain evidence="1 2">M0104</strain>
    </source>
</reference>
<evidence type="ECO:0000313" key="1">
    <source>
        <dbReference type="EMBL" id="MXP65198.1"/>
    </source>
</evidence>
<dbReference type="SUPFAM" id="SSF53756">
    <property type="entry name" value="UDP-Glycosyltransferase/glycogen phosphorylase"/>
    <property type="match status" value="1"/>
</dbReference>
<dbReference type="OrthoDB" id="9801609at2"/>
<keyword evidence="1" id="KW-0808">Transferase</keyword>
<dbReference type="RefSeq" id="WP_160938602.1">
    <property type="nucleotide sequence ID" value="NZ_SNVJ01000018.1"/>
</dbReference>
<keyword evidence="2" id="KW-1185">Reference proteome</keyword>
<accession>A0A845BEI1</accession>
<evidence type="ECO:0000313" key="2">
    <source>
        <dbReference type="Proteomes" id="UP000460715"/>
    </source>
</evidence>
<name>A0A845BEI1_9PROT</name>